<evidence type="ECO:0000313" key="1">
    <source>
        <dbReference type="EMBL" id="KAJ0173044.1"/>
    </source>
</evidence>
<dbReference type="Proteomes" id="UP000824533">
    <property type="component" value="Linkage Group LG20"/>
</dbReference>
<comment type="caution">
    <text evidence="1">The sequence shown here is derived from an EMBL/GenBank/DDBJ whole genome shotgun (WGS) entry which is preliminary data.</text>
</comment>
<dbReference type="EMBL" id="CM034406">
    <property type="protein sequence ID" value="KAJ0173044.1"/>
    <property type="molecule type" value="Genomic_DNA"/>
</dbReference>
<organism evidence="1 2">
    <name type="scientific">Dendrolimus kikuchii</name>
    <dbReference type="NCBI Taxonomy" id="765133"/>
    <lineage>
        <taxon>Eukaryota</taxon>
        <taxon>Metazoa</taxon>
        <taxon>Ecdysozoa</taxon>
        <taxon>Arthropoda</taxon>
        <taxon>Hexapoda</taxon>
        <taxon>Insecta</taxon>
        <taxon>Pterygota</taxon>
        <taxon>Neoptera</taxon>
        <taxon>Endopterygota</taxon>
        <taxon>Lepidoptera</taxon>
        <taxon>Glossata</taxon>
        <taxon>Ditrysia</taxon>
        <taxon>Bombycoidea</taxon>
        <taxon>Lasiocampidae</taxon>
        <taxon>Dendrolimus</taxon>
    </lineage>
</organism>
<gene>
    <name evidence="1" type="ORF">K1T71_011220</name>
</gene>
<reference evidence="1 2" key="1">
    <citation type="journal article" date="2021" name="Front. Genet.">
        <title>Chromosome-Level Genome Assembly Reveals Significant Gene Expansion in the Toll and IMD Signaling Pathways of Dendrolimus kikuchii.</title>
        <authorList>
            <person name="Zhou J."/>
            <person name="Wu P."/>
            <person name="Xiong Z."/>
            <person name="Liu N."/>
            <person name="Zhao N."/>
            <person name="Ji M."/>
            <person name="Qiu Y."/>
            <person name="Yang B."/>
        </authorList>
    </citation>
    <scope>NUCLEOTIDE SEQUENCE [LARGE SCALE GENOMIC DNA]</scope>
    <source>
        <strain evidence="1">Ann1</strain>
    </source>
</reference>
<protein>
    <submittedName>
        <fullName evidence="1">Uncharacterized protein</fullName>
    </submittedName>
</protein>
<name>A0ACC1CN50_9NEOP</name>
<keyword evidence="2" id="KW-1185">Reference proteome</keyword>
<accession>A0ACC1CN50</accession>
<evidence type="ECO:0000313" key="2">
    <source>
        <dbReference type="Proteomes" id="UP000824533"/>
    </source>
</evidence>
<proteinExistence type="predicted"/>
<sequence>MEPDNTTSCEEFSRYARFNPYSVTDEYWFVFYYWAPPLGYLKYLFKVPDAEERAYLHHLTDGKVEVPVNWTAKIVILKDMYNVTKLLVERSDRGEYWLYPLITSEKIEPEDVRFKQTGDNKYICLVHCDSMKAFVMSRYSDIPRKNKIQDEAAKFGFKSRGGKSYLYQGHHWMPIGEADDIEFRLPPQHAARYHVYGY</sequence>